<reference evidence="2" key="1">
    <citation type="journal article" date="2019" name="Int. J. Syst. Evol. Microbiol.">
        <title>The Global Catalogue of Microorganisms (GCM) 10K type strain sequencing project: providing services to taxonomists for standard genome sequencing and annotation.</title>
        <authorList>
            <consortium name="The Broad Institute Genomics Platform"/>
            <consortium name="The Broad Institute Genome Sequencing Center for Infectious Disease"/>
            <person name="Wu L."/>
            <person name="Ma J."/>
        </authorList>
    </citation>
    <scope>NUCLEOTIDE SEQUENCE [LARGE SCALE GENOMIC DNA]</scope>
    <source>
        <strain evidence="2">CGMCC 1.12371</strain>
    </source>
</reference>
<proteinExistence type="predicted"/>
<protein>
    <submittedName>
        <fullName evidence="1">Uncharacterized protein</fullName>
    </submittedName>
</protein>
<dbReference type="EMBL" id="JBHTCA010000004">
    <property type="protein sequence ID" value="MFC7408738.1"/>
    <property type="molecule type" value="Genomic_DNA"/>
</dbReference>
<sequence length="83" mass="8731">MNTLSNTDPFDARLRIVDRMGRTEEGRAALLVYERLLTARSIAESLLPAATPADVVGILAVLSPLADACEAAELARSSSTSGT</sequence>
<dbReference type="RefSeq" id="WP_382221460.1">
    <property type="nucleotide sequence ID" value="NZ_JBHTCA010000004.1"/>
</dbReference>
<keyword evidence="2" id="KW-1185">Reference proteome</keyword>
<gene>
    <name evidence="1" type="ORF">ACFQPB_07685</name>
</gene>
<organism evidence="1 2">
    <name type="scientific">Hydrogenophaga atypica</name>
    <dbReference type="NCBI Taxonomy" id="249409"/>
    <lineage>
        <taxon>Bacteria</taxon>
        <taxon>Pseudomonadati</taxon>
        <taxon>Pseudomonadota</taxon>
        <taxon>Betaproteobacteria</taxon>
        <taxon>Burkholderiales</taxon>
        <taxon>Comamonadaceae</taxon>
        <taxon>Hydrogenophaga</taxon>
    </lineage>
</organism>
<name>A0ABW2QH26_9BURK</name>
<dbReference type="Proteomes" id="UP001596501">
    <property type="component" value="Unassembled WGS sequence"/>
</dbReference>
<accession>A0ABW2QH26</accession>
<evidence type="ECO:0000313" key="1">
    <source>
        <dbReference type="EMBL" id="MFC7408738.1"/>
    </source>
</evidence>
<comment type="caution">
    <text evidence="1">The sequence shown here is derived from an EMBL/GenBank/DDBJ whole genome shotgun (WGS) entry which is preliminary data.</text>
</comment>
<evidence type="ECO:0000313" key="2">
    <source>
        <dbReference type="Proteomes" id="UP001596501"/>
    </source>
</evidence>